<feature type="compositionally biased region" description="Low complexity" evidence="1">
    <location>
        <begin position="53"/>
        <end position="67"/>
    </location>
</feature>
<dbReference type="HOGENOM" id="CLU_2210363_0_0_1"/>
<sequence>MSEYHSMDNLPKEIGQQHSHTSAGGQLPGYHSLNLPGLSLNRYLPPGLPPLGLPQLPASQLGVFPHAPSHPPGLPHPPFIGICDEAREPQTVVQYGGSAASAANLPS</sequence>
<feature type="region of interest" description="Disordered" evidence="1">
    <location>
        <begin position="44"/>
        <end position="70"/>
    </location>
</feature>
<accession>A0A0D0C6J2</accession>
<keyword evidence="3" id="KW-1185">Reference proteome</keyword>
<organism evidence="2 3">
    <name type="scientific">Collybiopsis luxurians FD-317 M1</name>
    <dbReference type="NCBI Taxonomy" id="944289"/>
    <lineage>
        <taxon>Eukaryota</taxon>
        <taxon>Fungi</taxon>
        <taxon>Dikarya</taxon>
        <taxon>Basidiomycota</taxon>
        <taxon>Agaricomycotina</taxon>
        <taxon>Agaricomycetes</taxon>
        <taxon>Agaricomycetidae</taxon>
        <taxon>Agaricales</taxon>
        <taxon>Marasmiineae</taxon>
        <taxon>Omphalotaceae</taxon>
        <taxon>Collybiopsis</taxon>
        <taxon>Collybiopsis luxurians</taxon>
    </lineage>
</organism>
<evidence type="ECO:0000256" key="1">
    <source>
        <dbReference type="SAM" id="MobiDB-lite"/>
    </source>
</evidence>
<proteinExistence type="predicted"/>
<protein>
    <submittedName>
        <fullName evidence="2">Uncharacterized protein</fullName>
    </submittedName>
</protein>
<dbReference type="EMBL" id="KN834829">
    <property type="protein sequence ID" value="KIK53442.1"/>
    <property type="molecule type" value="Genomic_DNA"/>
</dbReference>
<name>A0A0D0C6J2_9AGAR</name>
<evidence type="ECO:0000313" key="2">
    <source>
        <dbReference type="EMBL" id="KIK53442.1"/>
    </source>
</evidence>
<reference evidence="2 3" key="1">
    <citation type="submission" date="2014-04" db="EMBL/GenBank/DDBJ databases">
        <title>Evolutionary Origins and Diversification of the Mycorrhizal Mutualists.</title>
        <authorList>
            <consortium name="DOE Joint Genome Institute"/>
            <consortium name="Mycorrhizal Genomics Consortium"/>
            <person name="Kohler A."/>
            <person name="Kuo A."/>
            <person name="Nagy L.G."/>
            <person name="Floudas D."/>
            <person name="Copeland A."/>
            <person name="Barry K.W."/>
            <person name="Cichocki N."/>
            <person name="Veneault-Fourrey C."/>
            <person name="LaButti K."/>
            <person name="Lindquist E.A."/>
            <person name="Lipzen A."/>
            <person name="Lundell T."/>
            <person name="Morin E."/>
            <person name="Murat C."/>
            <person name="Riley R."/>
            <person name="Ohm R."/>
            <person name="Sun H."/>
            <person name="Tunlid A."/>
            <person name="Henrissat B."/>
            <person name="Grigoriev I.V."/>
            <person name="Hibbett D.S."/>
            <person name="Martin F."/>
        </authorList>
    </citation>
    <scope>NUCLEOTIDE SEQUENCE [LARGE SCALE GENOMIC DNA]</scope>
    <source>
        <strain evidence="2 3">FD-317 M1</strain>
    </source>
</reference>
<dbReference type="AlphaFoldDB" id="A0A0D0C6J2"/>
<evidence type="ECO:0000313" key="3">
    <source>
        <dbReference type="Proteomes" id="UP000053593"/>
    </source>
</evidence>
<feature type="region of interest" description="Disordered" evidence="1">
    <location>
        <begin position="1"/>
        <end position="31"/>
    </location>
</feature>
<gene>
    <name evidence="2" type="ORF">GYMLUDRAFT_250394</name>
</gene>
<dbReference type="Proteomes" id="UP000053593">
    <property type="component" value="Unassembled WGS sequence"/>
</dbReference>